<feature type="repeat" description="WD" evidence="3">
    <location>
        <begin position="373"/>
        <end position="414"/>
    </location>
</feature>
<evidence type="ECO:0000313" key="6">
    <source>
        <dbReference type="EMBL" id="RMZ56081.1"/>
    </source>
</evidence>
<dbReference type="Proteomes" id="UP000279271">
    <property type="component" value="Unassembled WGS sequence"/>
</dbReference>
<feature type="compositionally biased region" description="Basic residues" evidence="4">
    <location>
        <begin position="692"/>
        <end position="701"/>
    </location>
</feature>
<dbReference type="AlphaFoldDB" id="A0A3M7L037"/>
<gene>
    <name evidence="6" type="ORF">APUTEX25_004505</name>
</gene>
<dbReference type="InterPro" id="IPR015943">
    <property type="entry name" value="WD40/YVTN_repeat-like_dom_sf"/>
</dbReference>
<feature type="compositionally biased region" description="Low complexity" evidence="4">
    <location>
        <begin position="640"/>
        <end position="658"/>
    </location>
</feature>
<dbReference type="PROSITE" id="PS00678">
    <property type="entry name" value="WD_REPEATS_1"/>
    <property type="match status" value="2"/>
</dbReference>
<evidence type="ECO:0000313" key="7">
    <source>
        <dbReference type="Proteomes" id="UP000279271"/>
    </source>
</evidence>
<dbReference type="GO" id="GO:0034388">
    <property type="term" value="C:Pwp2p-containing subcomplex of 90S preribosome"/>
    <property type="evidence" value="ECO:0007669"/>
    <property type="project" value="TreeGrafter"/>
</dbReference>
<dbReference type="EMBL" id="QOKY01000154">
    <property type="protein sequence ID" value="RMZ56081.1"/>
    <property type="molecule type" value="Genomic_DNA"/>
</dbReference>
<reference evidence="7" key="1">
    <citation type="journal article" date="2018" name="Algal Res.">
        <title>Characterization of plant carbon substrate utilization by Auxenochlorella protothecoides.</title>
        <authorList>
            <person name="Vogler B.W."/>
            <person name="Starkenburg S.R."/>
            <person name="Sudasinghe N."/>
            <person name="Schambach J.Y."/>
            <person name="Rollin J.A."/>
            <person name="Pattathil S."/>
            <person name="Barry A.N."/>
        </authorList>
    </citation>
    <scope>NUCLEOTIDE SEQUENCE [LARGE SCALE GENOMIC DNA]</scope>
    <source>
        <strain evidence="7">UTEX 25</strain>
    </source>
</reference>
<dbReference type="InterPro" id="IPR011047">
    <property type="entry name" value="Quinoprotein_ADH-like_sf"/>
</dbReference>
<dbReference type="PROSITE" id="PS50082">
    <property type="entry name" value="WD_REPEATS_2"/>
    <property type="match status" value="3"/>
</dbReference>
<keyword evidence="2" id="KW-0677">Repeat</keyword>
<evidence type="ECO:0000256" key="2">
    <source>
        <dbReference type="ARBA" id="ARBA00022737"/>
    </source>
</evidence>
<feature type="region of interest" description="Disordered" evidence="4">
    <location>
        <begin position="626"/>
        <end position="712"/>
    </location>
</feature>
<dbReference type="PROSITE" id="PS50294">
    <property type="entry name" value="WD_REPEATS_REGION"/>
    <property type="match status" value="2"/>
</dbReference>
<accession>A0A3M7L037</accession>
<sequence length="835" mass="86589">MALFEPFRAIGHIVDDVPFAVQRRGRETYATVSVGNAWQIYNTAKLTVVLIGPQLPRSITALACAGDVTLAALEGGDIVETRRVHVTGVYRGHTGSVVAMQVLGSTLLTLSTDGTLRAWTLGERAAPLQTLELGPGFTPSTLAHPDTYLNKVVVGSAEGRLQLWNFSTGTLLHEFRGLGSGIRVLAPSPALDARAFTWRLAHAVLGEHVLEPPGRRRRGGGASGQAHGEAAPRDAVTAVALSACGNFAVVGSADGAVHRYNMQSGLHRGEYQRQAGGGDAASEATAGRPSPAHDGAVAGLASDGANRWLVSGGEDGALRTWDFKRCGLTGELGVGAAVQRLACHPASGLVAVAPADLMLRIYDVEAQRLVRRFEGHLDRVTDLQFSEDCRWLLSSSMDGTLRVWDIPGSQLLQVLDMGGVVTSLSLSPAQDLLATTGQGSRGINLWAYQLIYGAGGDIVPGSRVRHAHLPALAVDPEGEEEGAAARAAARSAAMLALTPRRVGAPDASSDSELEISAGEGADALATLRDASSSEDEEEGGGAASTPALRLEDEVAGAAWAKRTPSGAPAPLAPAMLTLSLLPRSQWQSLAHLDVVKARNAPAEAPRKPEAAPFFLPSLAGARAGRDPVFVPGLGQDGGEEPSPGDGEEPALAAAAMAAWGGSEDEDAANGDEDVADGDEDAEADADADANAKPRRKHHPQSRVRGLGGASAPGRAPTLAALLAAPRPGSDEAVLGLLRTLTPVQVDGEDGGEGERLVDALLAFLEAQLCAGSCFDLVQALLRLTLDVHAGAILSSPSLQRRAAGLAAQLRASWQRVDDALNSTRCVLGLLGNLQP</sequence>
<dbReference type="SUPFAM" id="SSF50998">
    <property type="entry name" value="Quinoprotein alcohol dehydrogenase-like"/>
    <property type="match status" value="2"/>
</dbReference>
<feature type="repeat" description="WD" evidence="3">
    <location>
        <begin position="290"/>
        <end position="324"/>
    </location>
</feature>
<dbReference type="Pfam" id="PF25168">
    <property type="entry name" value="Beta-prop_WDR36-Utp21_2nd"/>
    <property type="match status" value="1"/>
</dbReference>
<dbReference type="PANTHER" id="PTHR22840:SF12">
    <property type="entry name" value="WD REPEAT-CONTAINING PROTEIN 36"/>
    <property type="match status" value="1"/>
</dbReference>
<dbReference type="GO" id="GO:0006364">
    <property type="term" value="P:rRNA processing"/>
    <property type="evidence" value="ECO:0007669"/>
    <property type="project" value="InterPro"/>
</dbReference>
<keyword evidence="1 3" id="KW-0853">WD repeat</keyword>
<evidence type="ECO:0000256" key="1">
    <source>
        <dbReference type="ARBA" id="ARBA00022574"/>
    </source>
</evidence>
<dbReference type="PRINTS" id="PR00320">
    <property type="entry name" value="GPROTEINBRPT"/>
</dbReference>
<dbReference type="SMART" id="SM00320">
    <property type="entry name" value="WD40"/>
    <property type="match status" value="7"/>
</dbReference>
<organism evidence="6 7">
    <name type="scientific">Auxenochlorella protothecoides</name>
    <name type="common">Green microalga</name>
    <name type="synonym">Chlorella protothecoides</name>
    <dbReference type="NCBI Taxonomy" id="3075"/>
    <lineage>
        <taxon>Eukaryota</taxon>
        <taxon>Viridiplantae</taxon>
        <taxon>Chlorophyta</taxon>
        <taxon>core chlorophytes</taxon>
        <taxon>Trebouxiophyceae</taxon>
        <taxon>Chlorellales</taxon>
        <taxon>Chlorellaceae</taxon>
        <taxon>Auxenochlorella</taxon>
    </lineage>
</organism>
<evidence type="ECO:0000256" key="4">
    <source>
        <dbReference type="SAM" id="MobiDB-lite"/>
    </source>
</evidence>
<dbReference type="Pfam" id="PF04192">
    <property type="entry name" value="Utp21"/>
    <property type="match status" value="1"/>
</dbReference>
<evidence type="ECO:0000256" key="3">
    <source>
        <dbReference type="PROSITE-ProRule" id="PRU00221"/>
    </source>
</evidence>
<dbReference type="PANTHER" id="PTHR22840">
    <property type="entry name" value="WD REPEAT-CONTAINING PROTEIN 36"/>
    <property type="match status" value="1"/>
</dbReference>
<feature type="region of interest" description="Disordered" evidence="4">
    <location>
        <begin position="211"/>
        <end position="231"/>
    </location>
</feature>
<protein>
    <recommendedName>
        <fullName evidence="5">WDR36/Utp21 C-terminal domain-containing protein</fullName>
    </recommendedName>
</protein>
<feature type="region of interest" description="Disordered" evidence="4">
    <location>
        <begin position="272"/>
        <end position="297"/>
    </location>
</feature>
<dbReference type="InterPro" id="IPR019775">
    <property type="entry name" value="WD40_repeat_CS"/>
</dbReference>
<evidence type="ECO:0000259" key="5">
    <source>
        <dbReference type="Pfam" id="PF04192"/>
    </source>
</evidence>
<feature type="repeat" description="WD" evidence="3">
    <location>
        <begin position="90"/>
        <end position="121"/>
    </location>
</feature>
<feature type="compositionally biased region" description="Acidic residues" evidence="4">
    <location>
        <begin position="662"/>
        <end position="687"/>
    </location>
</feature>
<name>A0A3M7L037_AUXPR</name>
<dbReference type="InterPro" id="IPR007319">
    <property type="entry name" value="WDR36/Utp21_C"/>
</dbReference>
<feature type="domain" description="WDR36/Utp21 C-terminal" evidence="5">
    <location>
        <begin position="572"/>
        <end position="830"/>
    </location>
</feature>
<dbReference type="InterPro" id="IPR001680">
    <property type="entry name" value="WD40_rpt"/>
</dbReference>
<feature type="region of interest" description="Disordered" evidence="4">
    <location>
        <begin position="528"/>
        <end position="549"/>
    </location>
</feature>
<dbReference type="Gene3D" id="2.130.10.10">
    <property type="entry name" value="YVTN repeat-like/Quinoprotein amine dehydrogenase"/>
    <property type="match status" value="2"/>
</dbReference>
<dbReference type="GO" id="GO:0032040">
    <property type="term" value="C:small-subunit processome"/>
    <property type="evidence" value="ECO:0007669"/>
    <property type="project" value="InterPro"/>
</dbReference>
<proteinExistence type="predicted"/>
<dbReference type="InterPro" id="IPR020472">
    <property type="entry name" value="WD40_PAC1"/>
</dbReference>
<comment type="caution">
    <text evidence="6">The sequence shown here is derived from an EMBL/GenBank/DDBJ whole genome shotgun (WGS) entry which is preliminary data.</text>
</comment>